<dbReference type="Proteomes" id="UP000663864">
    <property type="component" value="Unassembled WGS sequence"/>
</dbReference>
<evidence type="ECO:0000313" key="1">
    <source>
        <dbReference type="EMBL" id="CAF1304932.1"/>
    </source>
</evidence>
<dbReference type="EMBL" id="CAJNOT010002315">
    <property type="protein sequence ID" value="CAF1304932.1"/>
    <property type="molecule type" value="Genomic_DNA"/>
</dbReference>
<accession>A0A815DZZ3</accession>
<evidence type="ECO:0000313" key="2">
    <source>
        <dbReference type="Proteomes" id="UP000663864"/>
    </source>
</evidence>
<sequence>MLLQYLTGVNDRLNKIANDSIFTNHLTLMKYLSNDSICPLANSTLDRNKLPNLRCFSLHCDSIINDFEQLILTLKYRMSNLEKLELNVNISMTTTIIDGNYLKTNILNHMIQLDKFTFNIHSWFGLRNQFYFPSNENIQHAFNNFKNKKIISCIDYYLKNEYGQCHIYSYPYRLKYYKHITNNFSGGLFKYSGGKNYSYDFFFDQR</sequence>
<comment type="caution">
    <text evidence="1">The sequence shown here is derived from an EMBL/GenBank/DDBJ whole genome shotgun (WGS) entry which is preliminary data.</text>
</comment>
<proteinExistence type="predicted"/>
<dbReference type="AlphaFoldDB" id="A0A815DZZ3"/>
<gene>
    <name evidence="1" type="ORF">ZHD862_LOCUS28167</name>
</gene>
<organism evidence="1 2">
    <name type="scientific">Rotaria sordida</name>
    <dbReference type="NCBI Taxonomy" id="392033"/>
    <lineage>
        <taxon>Eukaryota</taxon>
        <taxon>Metazoa</taxon>
        <taxon>Spiralia</taxon>
        <taxon>Gnathifera</taxon>
        <taxon>Rotifera</taxon>
        <taxon>Eurotatoria</taxon>
        <taxon>Bdelloidea</taxon>
        <taxon>Philodinida</taxon>
        <taxon>Philodinidae</taxon>
        <taxon>Rotaria</taxon>
    </lineage>
</organism>
<reference evidence="1" key="1">
    <citation type="submission" date="2021-02" db="EMBL/GenBank/DDBJ databases">
        <authorList>
            <person name="Nowell W R."/>
        </authorList>
    </citation>
    <scope>NUCLEOTIDE SEQUENCE</scope>
</reference>
<name>A0A815DZZ3_9BILA</name>
<protein>
    <submittedName>
        <fullName evidence="1">Uncharacterized protein</fullName>
    </submittedName>
</protein>